<dbReference type="Pfam" id="PF14487">
    <property type="entry name" value="DarT"/>
    <property type="match status" value="1"/>
</dbReference>
<dbReference type="GO" id="GO:0003677">
    <property type="term" value="F:DNA binding"/>
    <property type="evidence" value="ECO:0007669"/>
    <property type="project" value="UniProtKB-KW"/>
</dbReference>
<gene>
    <name evidence="7" type="ORF">LCGC14_2699720</name>
</gene>
<dbReference type="GO" id="GO:0016757">
    <property type="term" value="F:glycosyltransferase activity"/>
    <property type="evidence" value="ECO:0007669"/>
    <property type="project" value="UniProtKB-KW"/>
</dbReference>
<dbReference type="AlphaFoldDB" id="A0A0F9A3N8"/>
<proteinExistence type="predicted"/>
<keyword evidence="3" id="KW-0808">Transferase</keyword>
<keyword evidence="2" id="KW-0328">Glycosyltransferase</keyword>
<sequence>THLRNLAQLASSEWLWSDAKRIELELDCRVVGMSTIKRRRLEEIGVKCHPGTKVGQYAPFYFCPRSIMLYMLYRGNHPDIEYEEGQRPIVHLQADLRSTIQWADDNGVKWAFSDRNAGGYLADFFNRWDDLDKINWAAVAATDFQDILVKEGKQAEFLVCDAFPWALVEKIGVIDQQIDTQVRASLANSSHQPSIHVERGWYY</sequence>
<evidence type="ECO:0000256" key="3">
    <source>
        <dbReference type="ARBA" id="ARBA00022679"/>
    </source>
</evidence>
<evidence type="ECO:0000256" key="4">
    <source>
        <dbReference type="ARBA" id="ARBA00022695"/>
    </source>
</evidence>
<feature type="domain" description="DarT" evidence="6">
    <location>
        <begin position="1"/>
        <end position="203"/>
    </location>
</feature>
<comment type="caution">
    <text evidence="7">The sequence shown here is derived from an EMBL/GenBank/DDBJ whole genome shotgun (WGS) entry which is preliminary data.</text>
</comment>
<name>A0A0F9A3N8_9ZZZZ</name>
<dbReference type="GO" id="GO:0016779">
    <property type="term" value="F:nucleotidyltransferase activity"/>
    <property type="evidence" value="ECO:0007669"/>
    <property type="project" value="UniProtKB-KW"/>
</dbReference>
<keyword evidence="4" id="KW-0548">Nucleotidyltransferase</keyword>
<keyword evidence="1" id="KW-1277">Toxin-antitoxin system</keyword>
<evidence type="ECO:0000313" key="7">
    <source>
        <dbReference type="EMBL" id="KKK92760.1"/>
    </source>
</evidence>
<dbReference type="PROSITE" id="PS52018">
    <property type="entry name" value="DART"/>
    <property type="match status" value="1"/>
</dbReference>
<protein>
    <recommendedName>
        <fullName evidence="6">DarT domain-containing protein</fullName>
    </recommendedName>
</protein>
<dbReference type="InterPro" id="IPR029494">
    <property type="entry name" value="DarT"/>
</dbReference>
<evidence type="ECO:0000259" key="6">
    <source>
        <dbReference type="PROSITE" id="PS52018"/>
    </source>
</evidence>
<dbReference type="EMBL" id="LAZR01048071">
    <property type="protein sequence ID" value="KKK92760.1"/>
    <property type="molecule type" value="Genomic_DNA"/>
</dbReference>
<keyword evidence="5" id="KW-0238">DNA-binding</keyword>
<organism evidence="7">
    <name type="scientific">marine sediment metagenome</name>
    <dbReference type="NCBI Taxonomy" id="412755"/>
    <lineage>
        <taxon>unclassified sequences</taxon>
        <taxon>metagenomes</taxon>
        <taxon>ecological metagenomes</taxon>
    </lineage>
</organism>
<reference evidence="7" key="1">
    <citation type="journal article" date="2015" name="Nature">
        <title>Complex archaea that bridge the gap between prokaryotes and eukaryotes.</title>
        <authorList>
            <person name="Spang A."/>
            <person name="Saw J.H."/>
            <person name="Jorgensen S.L."/>
            <person name="Zaremba-Niedzwiedzka K."/>
            <person name="Martijn J."/>
            <person name="Lind A.E."/>
            <person name="van Eijk R."/>
            <person name="Schleper C."/>
            <person name="Guy L."/>
            <person name="Ettema T.J."/>
        </authorList>
    </citation>
    <scope>NUCLEOTIDE SEQUENCE</scope>
</reference>
<evidence type="ECO:0000256" key="5">
    <source>
        <dbReference type="ARBA" id="ARBA00023125"/>
    </source>
</evidence>
<accession>A0A0F9A3N8</accession>
<evidence type="ECO:0000256" key="1">
    <source>
        <dbReference type="ARBA" id="ARBA00022649"/>
    </source>
</evidence>
<evidence type="ECO:0000256" key="2">
    <source>
        <dbReference type="ARBA" id="ARBA00022676"/>
    </source>
</evidence>
<feature type="non-terminal residue" evidence="7">
    <location>
        <position position="1"/>
    </location>
</feature>